<keyword evidence="1" id="KW-0175">Coiled coil</keyword>
<dbReference type="AlphaFoldDB" id="A0A9P5AP14"/>
<protein>
    <submittedName>
        <fullName evidence="3">Uncharacterized protein</fullName>
    </submittedName>
</protein>
<feature type="compositionally biased region" description="Basic and acidic residues" evidence="2">
    <location>
        <begin position="332"/>
        <end position="344"/>
    </location>
</feature>
<feature type="region of interest" description="Disordered" evidence="2">
    <location>
        <begin position="322"/>
        <end position="352"/>
    </location>
</feature>
<keyword evidence="4" id="KW-1185">Reference proteome</keyword>
<dbReference type="OrthoDB" id="2322999at2759"/>
<proteinExistence type="predicted"/>
<organism evidence="3 4">
    <name type="scientific">Fusarium beomiforme</name>
    <dbReference type="NCBI Taxonomy" id="44412"/>
    <lineage>
        <taxon>Eukaryota</taxon>
        <taxon>Fungi</taxon>
        <taxon>Dikarya</taxon>
        <taxon>Ascomycota</taxon>
        <taxon>Pezizomycotina</taxon>
        <taxon>Sordariomycetes</taxon>
        <taxon>Hypocreomycetidae</taxon>
        <taxon>Hypocreales</taxon>
        <taxon>Nectriaceae</taxon>
        <taxon>Fusarium</taxon>
        <taxon>Fusarium burgessii species complex</taxon>
    </lineage>
</organism>
<comment type="caution">
    <text evidence="3">The sequence shown here is derived from an EMBL/GenBank/DDBJ whole genome shotgun (WGS) entry which is preliminary data.</text>
</comment>
<reference evidence="3" key="2">
    <citation type="submission" date="2020-02" db="EMBL/GenBank/DDBJ databases">
        <title>Identification and distribution of gene clusters putatively required for synthesis of sphingolipid metabolism inhibitors in phylogenetically diverse species of the filamentous fungus Fusarium.</title>
        <authorList>
            <person name="Kim H.-S."/>
            <person name="Busman M."/>
            <person name="Brown D.W."/>
            <person name="Divon H."/>
            <person name="Uhlig S."/>
            <person name="Proctor R.H."/>
        </authorList>
    </citation>
    <scope>NUCLEOTIDE SEQUENCE</scope>
    <source>
        <strain evidence="3">NRRL 25174</strain>
    </source>
</reference>
<evidence type="ECO:0000256" key="1">
    <source>
        <dbReference type="SAM" id="Coils"/>
    </source>
</evidence>
<reference evidence="3" key="1">
    <citation type="journal article" date="2017" name="Mycologia">
        <title>Fusarium algeriense, sp. nov., a novel toxigenic crown rot pathogen of durum wheat from Algeria is nested in the Fusarium burgessii species complex.</title>
        <authorList>
            <person name="Laraba I."/>
            <person name="Keddad A."/>
            <person name="Boureghda H."/>
            <person name="Abdallah N."/>
            <person name="Vaughan M.M."/>
            <person name="Proctor R.H."/>
            <person name="Busman M."/>
            <person name="O'Donnell K."/>
        </authorList>
    </citation>
    <scope>NUCLEOTIDE SEQUENCE</scope>
    <source>
        <strain evidence="3">NRRL 25174</strain>
    </source>
</reference>
<evidence type="ECO:0000313" key="3">
    <source>
        <dbReference type="EMBL" id="KAF4341302.1"/>
    </source>
</evidence>
<dbReference type="EMBL" id="PVQB02000198">
    <property type="protein sequence ID" value="KAF4341302.1"/>
    <property type="molecule type" value="Genomic_DNA"/>
</dbReference>
<dbReference type="Proteomes" id="UP000730481">
    <property type="component" value="Unassembled WGS sequence"/>
</dbReference>
<sequence>MWHIDIFNSLSTLSESNKLLNERLANLGDRADLAELRDIFEYHKVTNTIGLALLHKHFSIEEGERVVEFGHVSTPWPVPPSGRMAGGYLVPRSWRFWKDRLEAYEFGFNHPGQEEYNDISWPDGFVEQIRAFLAETNLLDVLGICAIGEDEIVGRIEKNRGRVNFTVPASGPEELSIDLTPTHSPSVWSFDCKSGLNDATIKLARACWPRTDEIRKGSPKSWLMPKEYAAPMMGIPTRLPTVPVIETPANNRPEKAVWTLDARKDRNVMVMLDPRTESANPKATVKMFGADATMRVPTAQQVAPDAESTRSLFAHCQALSSQEVASGKTTKYRNDDAIARKENKSPAYDTVS</sequence>
<evidence type="ECO:0000313" key="4">
    <source>
        <dbReference type="Proteomes" id="UP000730481"/>
    </source>
</evidence>
<gene>
    <name evidence="3" type="ORF">FBEOM_4775</name>
</gene>
<accession>A0A9P5AP14</accession>
<evidence type="ECO:0000256" key="2">
    <source>
        <dbReference type="SAM" id="MobiDB-lite"/>
    </source>
</evidence>
<feature type="coiled-coil region" evidence="1">
    <location>
        <begin position="10"/>
        <end position="37"/>
    </location>
</feature>
<name>A0A9P5AP14_9HYPO</name>